<keyword evidence="1" id="KW-0812">Transmembrane</keyword>
<feature type="transmembrane region" description="Helical" evidence="1">
    <location>
        <begin position="20"/>
        <end position="42"/>
    </location>
</feature>
<feature type="transmembrane region" description="Helical" evidence="1">
    <location>
        <begin position="96"/>
        <end position="115"/>
    </location>
</feature>
<organism evidence="2 3">
    <name type="scientific">Candidatus Mycoplasma haematobovis</name>
    <dbReference type="NCBI Taxonomy" id="432608"/>
    <lineage>
        <taxon>Bacteria</taxon>
        <taxon>Bacillati</taxon>
        <taxon>Mycoplasmatota</taxon>
        <taxon>Mollicutes</taxon>
        <taxon>Mycoplasmataceae</taxon>
        <taxon>Mycoplasma</taxon>
    </lineage>
</organism>
<feature type="transmembrane region" description="Helical" evidence="1">
    <location>
        <begin position="54"/>
        <end position="76"/>
    </location>
</feature>
<reference evidence="3" key="1">
    <citation type="submission" date="2016-04" db="EMBL/GenBank/DDBJ databases">
        <authorList>
            <person name="Quiroz-Castaneda R.E."/>
            <person name="Martinez-Ocampo F."/>
        </authorList>
    </citation>
    <scope>NUCLEOTIDE SEQUENCE [LARGE SCALE GENOMIC DNA]</scope>
    <source>
        <strain evidence="3">INIFAP01</strain>
    </source>
</reference>
<dbReference type="Proteomes" id="UP000077623">
    <property type="component" value="Unassembled WGS sequence"/>
</dbReference>
<evidence type="ECO:0000313" key="3">
    <source>
        <dbReference type="Proteomes" id="UP000077623"/>
    </source>
</evidence>
<sequence>MLTFLNELSVLGSWEAYPSAFFNVIAGTCLFLVMFPDLKTVIKTKKNFSIPTKFFASLFFASFILLVHACFGVYGVSKGAQSASNIGEKIKLAAKFIMMGVFLIVNLFGTVANYYQLKVKLDICKKAKAHNMGEAEYWEKHIQPTLGVNSKQTE</sequence>
<protein>
    <submittedName>
        <fullName evidence="2">Uncharacterized protein</fullName>
    </submittedName>
</protein>
<keyword evidence="3" id="KW-1185">Reference proteome</keyword>
<dbReference type="STRING" id="432608.A6V39_01395"/>
<gene>
    <name evidence="2" type="ORF">A6V39_01395</name>
</gene>
<dbReference type="EMBL" id="LWUJ01000010">
    <property type="protein sequence ID" value="OAL10709.1"/>
    <property type="molecule type" value="Genomic_DNA"/>
</dbReference>
<evidence type="ECO:0000256" key="1">
    <source>
        <dbReference type="SAM" id="Phobius"/>
    </source>
</evidence>
<keyword evidence="1" id="KW-0472">Membrane</keyword>
<accession>A0A1A9QG47</accession>
<dbReference type="RefSeq" id="WP_187149943.1">
    <property type="nucleotide sequence ID" value="NZ_LWUJ01000010.1"/>
</dbReference>
<name>A0A1A9QG47_9MOLU</name>
<proteinExistence type="predicted"/>
<evidence type="ECO:0000313" key="2">
    <source>
        <dbReference type="EMBL" id="OAL10709.1"/>
    </source>
</evidence>
<comment type="caution">
    <text evidence="2">The sequence shown here is derived from an EMBL/GenBank/DDBJ whole genome shotgun (WGS) entry which is preliminary data.</text>
</comment>
<keyword evidence="1" id="KW-1133">Transmembrane helix</keyword>
<dbReference type="AlphaFoldDB" id="A0A1A9QG47"/>